<dbReference type="Pfam" id="PF07690">
    <property type="entry name" value="MFS_1"/>
    <property type="match status" value="1"/>
</dbReference>
<keyword evidence="2" id="KW-0472">Membrane</keyword>
<comment type="subcellular location">
    <subcellularLocation>
        <location evidence="1">Membrane</location>
        <topology evidence="1">Multi-pass membrane protein</topology>
    </subcellularLocation>
</comment>
<feature type="domain" description="Major facilitator superfamily (MFS) profile" evidence="3">
    <location>
        <begin position="15"/>
        <end position="406"/>
    </location>
</feature>
<dbReference type="Proteomes" id="UP001208570">
    <property type="component" value="Unassembled WGS sequence"/>
</dbReference>
<keyword evidence="2" id="KW-1133">Transmembrane helix</keyword>
<dbReference type="Gene3D" id="1.20.1250.20">
    <property type="entry name" value="MFS general substrate transporter like domains"/>
    <property type="match status" value="1"/>
</dbReference>
<feature type="transmembrane region" description="Helical" evidence="2">
    <location>
        <begin position="319"/>
        <end position="340"/>
    </location>
</feature>
<dbReference type="PANTHER" id="PTHR11360:SF238">
    <property type="entry name" value="SD10469P"/>
    <property type="match status" value="1"/>
</dbReference>
<keyword evidence="2" id="KW-0812">Transmembrane</keyword>
<protein>
    <recommendedName>
        <fullName evidence="3">Major facilitator superfamily (MFS) profile domain-containing protein</fullName>
    </recommendedName>
</protein>
<dbReference type="InterPro" id="IPR020846">
    <property type="entry name" value="MFS_dom"/>
</dbReference>
<dbReference type="GO" id="GO:0016020">
    <property type="term" value="C:membrane"/>
    <property type="evidence" value="ECO:0007669"/>
    <property type="project" value="UniProtKB-SubCell"/>
</dbReference>
<evidence type="ECO:0000259" key="3">
    <source>
        <dbReference type="PROSITE" id="PS50850"/>
    </source>
</evidence>
<feature type="transmembrane region" description="Helical" evidence="2">
    <location>
        <begin position="138"/>
        <end position="165"/>
    </location>
</feature>
<keyword evidence="5" id="KW-1185">Reference proteome</keyword>
<feature type="transmembrane region" description="Helical" evidence="2">
    <location>
        <begin position="259"/>
        <end position="281"/>
    </location>
</feature>
<dbReference type="AlphaFoldDB" id="A0AAD9MZM6"/>
<name>A0AAD9MZM6_9ANNE</name>
<feature type="transmembrane region" description="Helical" evidence="2">
    <location>
        <begin position="171"/>
        <end position="191"/>
    </location>
</feature>
<dbReference type="InterPro" id="IPR011701">
    <property type="entry name" value="MFS"/>
</dbReference>
<dbReference type="InterPro" id="IPR036259">
    <property type="entry name" value="MFS_trans_sf"/>
</dbReference>
<accession>A0AAD9MZM6</accession>
<feature type="transmembrane region" description="Helical" evidence="2">
    <location>
        <begin position="12"/>
        <end position="38"/>
    </location>
</feature>
<dbReference type="PANTHER" id="PTHR11360">
    <property type="entry name" value="MONOCARBOXYLATE TRANSPORTER"/>
    <property type="match status" value="1"/>
</dbReference>
<feature type="transmembrane region" description="Helical" evidence="2">
    <location>
        <begin position="382"/>
        <end position="401"/>
    </location>
</feature>
<evidence type="ECO:0000313" key="4">
    <source>
        <dbReference type="EMBL" id="KAK2151330.1"/>
    </source>
</evidence>
<evidence type="ECO:0000256" key="2">
    <source>
        <dbReference type="SAM" id="Phobius"/>
    </source>
</evidence>
<reference evidence="4" key="1">
    <citation type="journal article" date="2023" name="Mol. Biol. Evol.">
        <title>Third-Generation Sequencing Reveals the Adaptive Role of the Epigenome in Three Deep-Sea Polychaetes.</title>
        <authorList>
            <person name="Perez M."/>
            <person name="Aroh O."/>
            <person name="Sun Y."/>
            <person name="Lan Y."/>
            <person name="Juniper S.K."/>
            <person name="Young C.R."/>
            <person name="Angers B."/>
            <person name="Qian P.Y."/>
        </authorList>
    </citation>
    <scope>NUCLEOTIDE SEQUENCE</scope>
    <source>
        <strain evidence="4">P08H-3</strain>
    </source>
</reference>
<feature type="transmembrane region" description="Helical" evidence="2">
    <location>
        <begin position="101"/>
        <end position="126"/>
    </location>
</feature>
<feature type="transmembrane region" description="Helical" evidence="2">
    <location>
        <begin position="50"/>
        <end position="69"/>
    </location>
</feature>
<dbReference type="InterPro" id="IPR050327">
    <property type="entry name" value="Proton-linked_MCT"/>
</dbReference>
<feature type="transmembrane region" description="Helical" evidence="2">
    <location>
        <begin position="293"/>
        <end position="313"/>
    </location>
</feature>
<evidence type="ECO:0000313" key="5">
    <source>
        <dbReference type="Proteomes" id="UP001208570"/>
    </source>
</evidence>
<sequence length="438" mass="47803">MVREFQPDKGWAWVVLVAAFTSAVIFDGIIFSFGIFLSELANYFNEGLGQTAWIGSTISAVYAIVGPIASILETKFGCRVVTIAGSILATIGFILCTYSPNLWIMVVTYGFMAGIGFGMMYHCAFVMVGHYFEKRRSLATGITACGSGVGTFLFAQIGSILLHVYGWKGSMWLLAGISLQGVVVGCCYWPVPKRNHNTAASNDDEPRDKSAKKNYRIVSLLKSPSFLVLCFSSFLCLIGFMVPFIYLPNYAKQIGASEWEASFLVSIIGITNTLGRIMCGWICDRSWSDPLKIYNGALIIGGTATVACVWMKLYVLQAIYAAIFGLCIAFYVSLCAIIIIEFHGLDMLSSAFGFLNLCRGVATLIGAPIAGNLYDSTGRFDLTFYTAGSAIIAAGVICLPLRMMTQCARRQDIQKQSETVNENCFSSLEGLRHLDDTI</sequence>
<feature type="transmembrane region" description="Helical" evidence="2">
    <location>
        <begin position="226"/>
        <end position="247"/>
    </location>
</feature>
<feature type="transmembrane region" description="Helical" evidence="2">
    <location>
        <begin position="352"/>
        <end position="370"/>
    </location>
</feature>
<dbReference type="CDD" id="cd17352">
    <property type="entry name" value="MFS_MCT_SLC16"/>
    <property type="match status" value="1"/>
</dbReference>
<feature type="transmembrane region" description="Helical" evidence="2">
    <location>
        <begin position="76"/>
        <end position="95"/>
    </location>
</feature>
<comment type="caution">
    <text evidence="4">The sequence shown here is derived from an EMBL/GenBank/DDBJ whole genome shotgun (WGS) entry which is preliminary data.</text>
</comment>
<dbReference type="EMBL" id="JAODUP010000367">
    <property type="protein sequence ID" value="KAK2151330.1"/>
    <property type="molecule type" value="Genomic_DNA"/>
</dbReference>
<dbReference type="SUPFAM" id="SSF103473">
    <property type="entry name" value="MFS general substrate transporter"/>
    <property type="match status" value="1"/>
</dbReference>
<organism evidence="4 5">
    <name type="scientific">Paralvinella palmiformis</name>
    <dbReference type="NCBI Taxonomy" id="53620"/>
    <lineage>
        <taxon>Eukaryota</taxon>
        <taxon>Metazoa</taxon>
        <taxon>Spiralia</taxon>
        <taxon>Lophotrochozoa</taxon>
        <taxon>Annelida</taxon>
        <taxon>Polychaeta</taxon>
        <taxon>Sedentaria</taxon>
        <taxon>Canalipalpata</taxon>
        <taxon>Terebellida</taxon>
        <taxon>Terebelliformia</taxon>
        <taxon>Alvinellidae</taxon>
        <taxon>Paralvinella</taxon>
    </lineage>
</organism>
<proteinExistence type="predicted"/>
<dbReference type="GO" id="GO:0008028">
    <property type="term" value="F:monocarboxylic acid transmembrane transporter activity"/>
    <property type="evidence" value="ECO:0007669"/>
    <property type="project" value="TreeGrafter"/>
</dbReference>
<gene>
    <name evidence="4" type="ORF">LSH36_367g05050</name>
</gene>
<dbReference type="PROSITE" id="PS50850">
    <property type="entry name" value="MFS"/>
    <property type="match status" value="1"/>
</dbReference>
<evidence type="ECO:0000256" key="1">
    <source>
        <dbReference type="ARBA" id="ARBA00004141"/>
    </source>
</evidence>